<evidence type="ECO:0000313" key="3">
    <source>
        <dbReference type="Proteomes" id="UP000241890"/>
    </source>
</evidence>
<organism evidence="2 3">
    <name type="scientific">Hondaea fermentalgiana</name>
    <dbReference type="NCBI Taxonomy" id="2315210"/>
    <lineage>
        <taxon>Eukaryota</taxon>
        <taxon>Sar</taxon>
        <taxon>Stramenopiles</taxon>
        <taxon>Bigyra</taxon>
        <taxon>Labyrinthulomycetes</taxon>
        <taxon>Thraustochytrida</taxon>
        <taxon>Thraustochytriidae</taxon>
        <taxon>Hondaea</taxon>
    </lineage>
</organism>
<name>A0A2R5G5T7_9STRA</name>
<feature type="compositionally biased region" description="Low complexity" evidence="1">
    <location>
        <begin position="16"/>
        <end position="34"/>
    </location>
</feature>
<dbReference type="InterPro" id="IPR029052">
    <property type="entry name" value="Metallo-depent_PP-like"/>
</dbReference>
<dbReference type="PANTHER" id="PTHR42254">
    <property type="entry name" value="METALLOPHOS DOMAIN-CONTAINING PROTEIN"/>
    <property type="match status" value="1"/>
</dbReference>
<dbReference type="InParanoid" id="A0A2R5G5T7"/>
<comment type="caution">
    <text evidence="2">The sequence shown here is derived from an EMBL/GenBank/DDBJ whole genome shotgun (WGS) entry which is preliminary data.</text>
</comment>
<dbReference type="PANTHER" id="PTHR42254:SF1">
    <property type="entry name" value="CALCINEURIN-LIKE PHOSPHOESTERASE DOMAIN-CONTAINING PROTEIN"/>
    <property type="match status" value="1"/>
</dbReference>
<dbReference type="OrthoDB" id="426586at2759"/>
<feature type="region of interest" description="Disordered" evidence="1">
    <location>
        <begin position="1"/>
        <end position="39"/>
    </location>
</feature>
<dbReference type="Proteomes" id="UP000241890">
    <property type="component" value="Unassembled WGS sequence"/>
</dbReference>
<protein>
    <submittedName>
        <fullName evidence="2">Serine/threonine-protein phosphatase</fullName>
    </submittedName>
</protein>
<dbReference type="Gene3D" id="3.60.21.10">
    <property type="match status" value="1"/>
</dbReference>
<sequence>MPETNAPDRQAPRHLTTTTTTTSSSKSCSPSSTSLPRGKRVGYLTDVEGHLDFFCRSVQFSSVLELTERSSSAVKLEFKDADASFVYGGDVCDHGPGDIRVSRALVDLKNRYPDRVFILAGNRDINKLRLSSELWRRFDKDPTAAVNFLKMMLQRTMGSPNAFESRRQELTEMNGNPASDVDVVASFCDAMRPGGYMISYLEAAQLGALVGDTLFVHGAVPAGGLGFVPTTRRDGFYMDEPRAWISRLNEFYADQLAEWAANPEVRSPNANGDLVMDYSRPGGIEGRGVVYNDWLEDDDTIPASIPQSVAGFLHRGGIRRVVSGHRPHGETPTVIRRSDDPELVVITADTSYSDPEAADTRGQVVCEVVVTPQETCIRGHLKDGTEYAFVVEDHPELGYRLENGGHVKAVVPDGVLVCHSAGPGTYSSDMNYELLN</sequence>
<proteinExistence type="predicted"/>
<dbReference type="AlphaFoldDB" id="A0A2R5G5T7"/>
<keyword evidence="3" id="KW-1185">Reference proteome</keyword>
<dbReference type="EMBL" id="BEYU01000020">
    <property type="protein sequence ID" value="GBG26422.1"/>
    <property type="molecule type" value="Genomic_DNA"/>
</dbReference>
<evidence type="ECO:0000313" key="2">
    <source>
        <dbReference type="EMBL" id="GBG26422.1"/>
    </source>
</evidence>
<gene>
    <name evidence="2" type="ORF">FCC1311_026432</name>
</gene>
<dbReference type="SUPFAM" id="SSF56300">
    <property type="entry name" value="Metallo-dependent phosphatases"/>
    <property type="match status" value="1"/>
</dbReference>
<reference evidence="2 3" key="1">
    <citation type="submission" date="2017-12" db="EMBL/GenBank/DDBJ databases">
        <title>Sequencing, de novo assembly and annotation of complete genome of a new Thraustochytrid species, strain FCC1311.</title>
        <authorList>
            <person name="Sedici K."/>
            <person name="Godart F."/>
            <person name="Aiese Cigliano R."/>
            <person name="Sanseverino W."/>
            <person name="Barakat M."/>
            <person name="Ortet P."/>
            <person name="Marechal E."/>
            <person name="Cagnac O."/>
            <person name="Amato A."/>
        </authorList>
    </citation>
    <scope>NUCLEOTIDE SEQUENCE [LARGE SCALE GENOMIC DNA]</scope>
</reference>
<accession>A0A2R5G5T7</accession>
<evidence type="ECO:0000256" key="1">
    <source>
        <dbReference type="SAM" id="MobiDB-lite"/>
    </source>
</evidence>